<dbReference type="AlphaFoldDB" id="C8S1L4"/>
<keyword evidence="1" id="KW-0472">Membrane</keyword>
<evidence type="ECO:0000313" key="2">
    <source>
        <dbReference type="EMBL" id="EEW25187.1"/>
    </source>
</evidence>
<dbReference type="RefSeq" id="WP_008030434.1">
    <property type="nucleotide sequence ID" value="NZ_ACYY01000011.1"/>
</dbReference>
<dbReference type="STRING" id="371731.Rsw2DRAFT_1942"/>
<comment type="caution">
    <text evidence="2">The sequence shown here is derived from an EMBL/GenBank/DDBJ whole genome shotgun (WGS) entry which is preliminary data.</text>
</comment>
<evidence type="ECO:0000256" key="1">
    <source>
        <dbReference type="SAM" id="Phobius"/>
    </source>
</evidence>
<dbReference type="EMBL" id="ACYY01000011">
    <property type="protein sequence ID" value="EEW25187.1"/>
    <property type="molecule type" value="Genomic_DNA"/>
</dbReference>
<evidence type="ECO:0000313" key="3">
    <source>
        <dbReference type="Proteomes" id="UP000010121"/>
    </source>
</evidence>
<accession>C8S1L4</accession>
<dbReference type="OrthoDB" id="7851333at2"/>
<reference evidence="2 3" key="1">
    <citation type="submission" date="2009-08" db="EMBL/GenBank/DDBJ databases">
        <title>The draft genome of Rhodobacter sp. SW2.</title>
        <authorList>
            <consortium name="US DOE Joint Genome Institute (JGI-PGF)"/>
            <person name="Lucas S."/>
            <person name="Copeland A."/>
            <person name="Lapidus A."/>
            <person name="Glavina del Rio T."/>
            <person name="Tice H."/>
            <person name="Bruce D."/>
            <person name="Goodwin L."/>
            <person name="Pitluck S."/>
            <person name="Larimer F."/>
            <person name="Land M.L."/>
            <person name="Hauser L."/>
            <person name="Emerson D."/>
        </authorList>
    </citation>
    <scope>NUCLEOTIDE SEQUENCE [LARGE SCALE GENOMIC DNA]</scope>
    <source>
        <strain evidence="2 3">SW2</strain>
    </source>
</reference>
<dbReference type="eggNOG" id="ENOG5032SC7">
    <property type="taxonomic scope" value="Bacteria"/>
</dbReference>
<keyword evidence="3" id="KW-1185">Reference proteome</keyword>
<keyword evidence="1" id="KW-1133">Transmembrane helix</keyword>
<gene>
    <name evidence="2" type="ORF">Rsw2DRAFT_1942</name>
</gene>
<keyword evidence="1" id="KW-0812">Transmembrane</keyword>
<name>C8S1L4_9RHOB</name>
<proteinExistence type="predicted"/>
<sequence>MAGALFRPEVLALLRRWREVIAAALVAAGGLWLMRLGGWLLIPLGAALVGLALGLGLLAWRRMRFWQGVDAPGVVEVDEAQISYFGPEAGGFVALPDLVELRLVRLQGRQFWRLKQADGQALLIPVAAAGAALLFDAFAELPGMDSQALVAALAPGAAGAVSGARGLAMVSDTASIGPVIWRRAARAALTRAP</sequence>
<feature type="transmembrane region" description="Helical" evidence="1">
    <location>
        <begin position="40"/>
        <end position="60"/>
    </location>
</feature>
<dbReference type="Proteomes" id="UP000010121">
    <property type="component" value="Unassembled WGS sequence"/>
</dbReference>
<feature type="transmembrane region" description="Helical" evidence="1">
    <location>
        <begin position="17"/>
        <end position="34"/>
    </location>
</feature>
<organism evidence="2 3">
    <name type="scientific">Rhodobacter ferrooxidans</name>
    <dbReference type="NCBI Taxonomy" id="371731"/>
    <lineage>
        <taxon>Bacteria</taxon>
        <taxon>Pseudomonadati</taxon>
        <taxon>Pseudomonadota</taxon>
        <taxon>Alphaproteobacteria</taxon>
        <taxon>Rhodobacterales</taxon>
        <taxon>Rhodobacter group</taxon>
        <taxon>Rhodobacter</taxon>
    </lineage>
</organism>
<protein>
    <submittedName>
        <fullName evidence="2">Uncharacterized protein</fullName>
    </submittedName>
</protein>